<dbReference type="Pfam" id="PF01795">
    <property type="entry name" value="Methyltransf_5"/>
    <property type="match status" value="1"/>
</dbReference>
<dbReference type="PANTHER" id="PTHR11265:SF0">
    <property type="entry name" value="12S RRNA N4-METHYLCYTIDINE METHYLTRANSFERASE"/>
    <property type="match status" value="1"/>
</dbReference>
<dbReference type="InterPro" id="IPR029063">
    <property type="entry name" value="SAM-dependent_MTases_sf"/>
</dbReference>
<dbReference type="EC" id="2.1.1.199" evidence="6"/>
<dbReference type="AlphaFoldDB" id="A0A3B0U3C2"/>
<dbReference type="HAMAP" id="MF_01007">
    <property type="entry name" value="16SrRNA_methyltr_H"/>
    <property type="match status" value="1"/>
</dbReference>
<dbReference type="InterPro" id="IPR023397">
    <property type="entry name" value="SAM-dep_MeTrfase_MraW_recog"/>
</dbReference>
<dbReference type="SUPFAM" id="SSF53335">
    <property type="entry name" value="S-adenosyl-L-methionine-dependent methyltransferases"/>
    <property type="match status" value="1"/>
</dbReference>
<gene>
    <name evidence="6" type="ORF">MNBD_BACTEROID01-492</name>
</gene>
<proteinExistence type="inferred from homology"/>
<accession>A0A3B0U3C2</accession>
<protein>
    <submittedName>
        <fullName evidence="6">16S rRNA (Cytosine(1402)-N(4))-methyltransferase</fullName>
        <ecNumber evidence="6">2.1.1.199</ecNumber>
    </submittedName>
</protein>
<dbReference type="GO" id="GO:0070475">
    <property type="term" value="P:rRNA base methylation"/>
    <property type="evidence" value="ECO:0007669"/>
    <property type="project" value="TreeGrafter"/>
</dbReference>
<keyword evidence="2 6" id="KW-0489">Methyltransferase</keyword>
<evidence type="ECO:0000256" key="1">
    <source>
        <dbReference type="ARBA" id="ARBA00010396"/>
    </source>
</evidence>
<evidence type="ECO:0000256" key="4">
    <source>
        <dbReference type="ARBA" id="ARBA00022691"/>
    </source>
</evidence>
<name>A0A3B0U3C2_9ZZZZ</name>
<dbReference type="EMBL" id="UOEP01000046">
    <property type="protein sequence ID" value="VAW15294.1"/>
    <property type="molecule type" value="Genomic_DNA"/>
</dbReference>
<dbReference type="Gene3D" id="1.10.150.170">
    <property type="entry name" value="Putative methyltransferase TM0872, insert domain"/>
    <property type="match status" value="1"/>
</dbReference>
<keyword evidence="3 6" id="KW-0808">Transferase</keyword>
<dbReference type="PANTHER" id="PTHR11265">
    <property type="entry name" value="S-ADENOSYL-METHYLTRANSFERASE MRAW"/>
    <property type="match status" value="1"/>
</dbReference>
<evidence type="ECO:0000256" key="3">
    <source>
        <dbReference type="ARBA" id="ARBA00022679"/>
    </source>
</evidence>
<organism evidence="6">
    <name type="scientific">hydrothermal vent metagenome</name>
    <dbReference type="NCBI Taxonomy" id="652676"/>
    <lineage>
        <taxon>unclassified sequences</taxon>
        <taxon>metagenomes</taxon>
        <taxon>ecological metagenomes</taxon>
    </lineage>
</organism>
<dbReference type="GO" id="GO:0071424">
    <property type="term" value="F:rRNA (cytosine-N4-)-methyltransferase activity"/>
    <property type="evidence" value="ECO:0007669"/>
    <property type="project" value="TreeGrafter"/>
</dbReference>
<evidence type="ECO:0000313" key="6">
    <source>
        <dbReference type="EMBL" id="VAW15294.1"/>
    </source>
</evidence>
<reference evidence="6" key="1">
    <citation type="submission" date="2018-06" db="EMBL/GenBank/DDBJ databases">
        <authorList>
            <person name="Zhirakovskaya E."/>
        </authorList>
    </citation>
    <scope>NUCLEOTIDE SEQUENCE</scope>
</reference>
<dbReference type="NCBIfam" id="TIGR00006">
    <property type="entry name" value="16S rRNA (cytosine(1402)-N(4))-methyltransferase RsmH"/>
    <property type="match status" value="1"/>
</dbReference>
<dbReference type="Gene3D" id="3.40.50.150">
    <property type="entry name" value="Vaccinia Virus protein VP39"/>
    <property type="match status" value="1"/>
</dbReference>
<keyword evidence="4" id="KW-0949">S-adenosyl-L-methionine</keyword>
<evidence type="ECO:0000256" key="2">
    <source>
        <dbReference type="ARBA" id="ARBA00022603"/>
    </source>
</evidence>
<feature type="region of interest" description="Disordered" evidence="5">
    <location>
        <begin position="280"/>
        <end position="299"/>
    </location>
</feature>
<dbReference type="InterPro" id="IPR002903">
    <property type="entry name" value="RsmH"/>
</dbReference>
<evidence type="ECO:0000256" key="5">
    <source>
        <dbReference type="SAM" id="MobiDB-lite"/>
    </source>
</evidence>
<dbReference type="GO" id="GO:0005737">
    <property type="term" value="C:cytoplasm"/>
    <property type="evidence" value="ECO:0007669"/>
    <property type="project" value="TreeGrafter"/>
</dbReference>
<sequence length="299" mass="34161">MSTYHIPVMLFESVDGLSIRPGGDYVDATFGGGGHSREILRRLNKGRLFAFDQDADAARNAINDDRFFFIMHNFRFLKNFLRYFEVQGVDGILGDLGVSSHDFDVAERGFSFRFEGKLDMRMNRQAKKSAATVVNEYSEEELKQVFRTYGEVRNAAKLAHEIVQARATGMVETTQQLRSVIDKCIPKSIENKYMAQVFQALRIEVNREMQALKEFLEASLEVLKPGGRLVMITYHSLEDRLVKNFMKTGNFEGKVEKDFYGNVSSPFKLVNRKVVTPSAEELEKNPRSRSAKMRIAEKV</sequence>
<comment type="similarity">
    <text evidence="1">Belongs to the methyltransferase superfamily. RsmH family.</text>
</comment>
<dbReference type="PIRSF" id="PIRSF004486">
    <property type="entry name" value="MraW"/>
    <property type="match status" value="1"/>
</dbReference>
<dbReference type="SUPFAM" id="SSF81799">
    <property type="entry name" value="Putative methyltransferase TM0872, insert domain"/>
    <property type="match status" value="1"/>
</dbReference>